<keyword evidence="2 4" id="KW-0648">Protein biosynthesis</keyword>
<dbReference type="PANTHER" id="PTHR30411:SF0">
    <property type="entry name" value="CYS-TRNA(PRO)_CYS-TRNA(CYS) DEACYLASE YBAK"/>
    <property type="match status" value="1"/>
</dbReference>
<keyword evidence="3 4" id="KW-0456">Lyase</keyword>
<dbReference type="AlphaFoldDB" id="A0A842JGA3"/>
<dbReference type="GO" id="GO:0002161">
    <property type="term" value="F:aminoacyl-tRNA deacylase activity"/>
    <property type="evidence" value="ECO:0007669"/>
    <property type="project" value="InterPro"/>
</dbReference>
<evidence type="ECO:0000313" key="6">
    <source>
        <dbReference type="EMBL" id="MBC2890687.1"/>
    </source>
</evidence>
<dbReference type="Proteomes" id="UP000587396">
    <property type="component" value="Unassembled WGS sequence"/>
</dbReference>
<dbReference type="GO" id="GO:0016829">
    <property type="term" value="F:lyase activity"/>
    <property type="evidence" value="ECO:0007669"/>
    <property type="project" value="UniProtKB-KW"/>
</dbReference>
<dbReference type="GO" id="GO:0006412">
    <property type="term" value="P:translation"/>
    <property type="evidence" value="ECO:0007669"/>
    <property type="project" value="UniProtKB-KW"/>
</dbReference>
<gene>
    <name evidence="6" type="primary">ybaK</name>
    <name evidence="6" type="ORF">H7313_15250</name>
</gene>
<evidence type="ECO:0000256" key="2">
    <source>
        <dbReference type="ARBA" id="ARBA00022917"/>
    </source>
</evidence>
<evidence type="ECO:0000256" key="3">
    <source>
        <dbReference type="ARBA" id="ARBA00023239"/>
    </source>
</evidence>
<dbReference type="SUPFAM" id="SSF55826">
    <property type="entry name" value="YbaK/ProRS associated domain"/>
    <property type="match status" value="1"/>
</dbReference>
<comment type="similarity">
    <text evidence="1 4">Belongs to the prolyl-tRNA editing family. YbaK/EbsC subfamily.</text>
</comment>
<dbReference type="InterPro" id="IPR004369">
    <property type="entry name" value="Prolyl-tRNA_editing_YbaK/EbsC"/>
</dbReference>
<evidence type="ECO:0000256" key="4">
    <source>
        <dbReference type="PIRNR" id="PIRNR006181"/>
    </source>
</evidence>
<organism evidence="6 7">
    <name type="scientific">Gordonibacter massiliensis</name>
    <name type="common">ex Traore et al. 2017</name>
    <dbReference type="NCBI Taxonomy" id="1841863"/>
    <lineage>
        <taxon>Bacteria</taxon>
        <taxon>Bacillati</taxon>
        <taxon>Actinomycetota</taxon>
        <taxon>Coriobacteriia</taxon>
        <taxon>Eggerthellales</taxon>
        <taxon>Eggerthellaceae</taxon>
        <taxon>Gordonibacter</taxon>
    </lineage>
</organism>
<dbReference type="InterPro" id="IPR036754">
    <property type="entry name" value="YbaK/aa-tRNA-synt-asso_dom_sf"/>
</dbReference>
<dbReference type="EMBL" id="JACMSE010000018">
    <property type="protein sequence ID" value="MBC2890687.1"/>
    <property type="molecule type" value="Genomic_DNA"/>
</dbReference>
<evidence type="ECO:0000259" key="5">
    <source>
        <dbReference type="Pfam" id="PF04073"/>
    </source>
</evidence>
<dbReference type="CDD" id="cd00002">
    <property type="entry name" value="YbaK_deacylase"/>
    <property type="match status" value="1"/>
</dbReference>
<protein>
    <recommendedName>
        <fullName evidence="4">Cys-tRNA(Pro)/Cys-tRNA(Cys) deacylase</fullName>
        <ecNumber evidence="4">4.2.-.-</ecNumber>
    </recommendedName>
</protein>
<sequence length="162" mass="17529">MPKERDHKTNAMRVLDATGTPYEARFFECPEALSGTEVASLLGLDQDRVFKTLVTQGKSGEHYVFMIPVACELDLKKAAAAVGEKAVAMVKSRDLLPLTGYVHGGCSPIAMLKQFPTVIDETADLYERIAFSGGRIGCQVEMAPGDLGRVIEPLSRADLTVV</sequence>
<keyword evidence="7" id="KW-1185">Reference proteome</keyword>
<dbReference type="InterPro" id="IPR007214">
    <property type="entry name" value="YbaK/aa-tRNA-synth-assoc-dom"/>
</dbReference>
<feature type="domain" description="YbaK/aminoacyl-tRNA synthetase-associated" evidence="5">
    <location>
        <begin position="32"/>
        <end position="147"/>
    </location>
</feature>
<proteinExistence type="inferred from homology"/>
<reference evidence="6 7" key="1">
    <citation type="submission" date="2020-08" db="EMBL/GenBank/DDBJ databases">
        <authorList>
            <person name="Liu C."/>
            <person name="Sun Q."/>
        </authorList>
    </citation>
    <scope>NUCLEOTIDE SEQUENCE [LARGE SCALE GENOMIC DNA]</scope>
    <source>
        <strain evidence="6 7">N22</strain>
    </source>
</reference>
<name>A0A842JGA3_9ACTN</name>
<dbReference type="RefSeq" id="WP_185906346.1">
    <property type="nucleotide sequence ID" value="NZ_JACMSE010000018.1"/>
</dbReference>
<dbReference type="PIRSF" id="PIRSF006181">
    <property type="entry name" value="EbsC_YbaK"/>
    <property type="match status" value="1"/>
</dbReference>
<comment type="caution">
    <text evidence="6">The sequence shown here is derived from an EMBL/GenBank/DDBJ whole genome shotgun (WGS) entry which is preliminary data.</text>
</comment>
<dbReference type="EC" id="4.2.-.-" evidence="4"/>
<dbReference type="Pfam" id="PF04073">
    <property type="entry name" value="tRNA_edit"/>
    <property type="match status" value="1"/>
</dbReference>
<evidence type="ECO:0000256" key="1">
    <source>
        <dbReference type="ARBA" id="ARBA00009798"/>
    </source>
</evidence>
<evidence type="ECO:0000313" key="7">
    <source>
        <dbReference type="Proteomes" id="UP000587396"/>
    </source>
</evidence>
<accession>A0A842JGA3</accession>
<dbReference type="Gene3D" id="3.90.960.10">
    <property type="entry name" value="YbaK/aminoacyl-tRNA synthetase-associated domain"/>
    <property type="match status" value="1"/>
</dbReference>
<dbReference type="PANTHER" id="PTHR30411">
    <property type="entry name" value="CYTOPLASMIC PROTEIN"/>
    <property type="match status" value="1"/>
</dbReference>
<dbReference type="NCBIfam" id="TIGR00011">
    <property type="entry name" value="YbaK_EbsC"/>
    <property type="match status" value="1"/>
</dbReference>